<feature type="region of interest" description="Disordered" evidence="1">
    <location>
        <begin position="1"/>
        <end position="52"/>
    </location>
</feature>
<proteinExistence type="predicted"/>
<accession>A0A392U8T3</accession>
<protein>
    <submittedName>
        <fullName evidence="2">Uncharacterized protein</fullName>
    </submittedName>
</protein>
<comment type="caution">
    <text evidence="2">The sequence shown here is derived from an EMBL/GenBank/DDBJ whole genome shotgun (WGS) entry which is preliminary data.</text>
</comment>
<sequence length="52" mass="6015">MRGRLDDDEEQKCGGRRRGREERSEEEEEAKPGDTLKRMHAGIEGRSILSWA</sequence>
<organism evidence="2 3">
    <name type="scientific">Trifolium medium</name>
    <dbReference type="NCBI Taxonomy" id="97028"/>
    <lineage>
        <taxon>Eukaryota</taxon>
        <taxon>Viridiplantae</taxon>
        <taxon>Streptophyta</taxon>
        <taxon>Embryophyta</taxon>
        <taxon>Tracheophyta</taxon>
        <taxon>Spermatophyta</taxon>
        <taxon>Magnoliopsida</taxon>
        <taxon>eudicotyledons</taxon>
        <taxon>Gunneridae</taxon>
        <taxon>Pentapetalae</taxon>
        <taxon>rosids</taxon>
        <taxon>fabids</taxon>
        <taxon>Fabales</taxon>
        <taxon>Fabaceae</taxon>
        <taxon>Papilionoideae</taxon>
        <taxon>50 kb inversion clade</taxon>
        <taxon>NPAAA clade</taxon>
        <taxon>Hologalegina</taxon>
        <taxon>IRL clade</taxon>
        <taxon>Trifolieae</taxon>
        <taxon>Trifolium</taxon>
    </lineage>
</organism>
<dbReference type="EMBL" id="LXQA010763128">
    <property type="protein sequence ID" value="MCI69792.1"/>
    <property type="molecule type" value="Genomic_DNA"/>
</dbReference>
<dbReference type="Proteomes" id="UP000265520">
    <property type="component" value="Unassembled WGS sequence"/>
</dbReference>
<evidence type="ECO:0000313" key="2">
    <source>
        <dbReference type="EMBL" id="MCI69792.1"/>
    </source>
</evidence>
<evidence type="ECO:0000313" key="3">
    <source>
        <dbReference type="Proteomes" id="UP000265520"/>
    </source>
</evidence>
<feature type="compositionally biased region" description="Basic and acidic residues" evidence="1">
    <location>
        <begin position="30"/>
        <end position="43"/>
    </location>
</feature>
<keyword evidence="3" id="KW-1185">Reference proteome</keyword>
<evidence type="ECO:0000256" key="1">
    <source>
        <dbReference type="SAM" id="MobiDB-lite"/>
    </source>
</evidence>
<dbReference type="AlphaFoldDB" id="A0A392U8T3"/>
<feature type="compositionally biased region" description="Acidic residues" evidence="1">
    <location>
        <begin position="1"/>
        <end position="10"/>
    </location>
</feature>
<reference evidence="2 3" key="1">
    <citation type="journal article" date="2018" name="Front. Plant Sci.">
        <title>Red Clover (Trifolium pratense) and Zigzag Clover (T. medium) - A Picture of Genomic Similarities and Differences.</title>
        <authorList>
            <person name="Dluhosova J."/>
            <person name="Istvanek J."/>
            <person name="Nedelnik J."/>
            <person name="Repkova J."/>
        </authorList>
    </citation>
    <scope>NUCLEOTIDE SEQUENCE [LARGE SCALE GENOMIC DNA]</scope>
    <source>
        <strain evidence="3">cv. 10/8</strain>
        <tissue evidence="2">Leaf</tissue>
    </source>
</reference>
<name>A0A392U8T3_9FABA</name>